<sequence length="545" mass="59091">MEQDWPILLEPPPSRDKNLNNHNKLFIVLALVAAASAQLSSEYLPPVAASTTYEVAAAAPVTSYLAPAASFDTVEVAAPAHSYSDAEGYRYKTQKRGVVKTARRHRRDVSTEYLPPVAASTTYEVAAAAPVVAAAAPVTSYLAPAASFDTVEVAAPAHSFSDAEGYRYKTQKRRVVKTARRHRRDVSTEYLPPVAASTTYEVAAAAPVTSYLAPAASFDTVEVAAPAHSFSDAEGYRYKTQKRRVVKTARRHRRDVSTEYLPPVAASTTYEVAAAAPVVAAAAPVTSYLAPAASFDTVEVATPAHNYSDAEGYRYKTQKRRVVKTARRHRRDVSTEYLPPVTASTTYEVAAAAPVTSYLAPAASFDTVEVAAPAHSFSDAEGYRYKTQKRRVVKTARRHRRDVSTEYLPPVAASTTYEVAAAAPVVAAAAPVTSYLAPAASFDTVEVATPAHSYSDAEGYRYKTQKRRVVKTARRHRRDVSTEYLPPVTASTTYEVAAAAPVTSYLAPAASFDTVEVAAPAHSFSDAEGYRYKTHRSRVLRRHRN</sequence>
<dbReference type="SMART" id="SM00713">
    <property type="entry name" value="GYR"/>
    <property type="match status" value="7"/>
</dbReference>
<dbReference type="Proteomes" id="UP001652621">
    <property type="component" value="Unplaced"/>
</dbReference>
<reference evidence="2" key="1">
    <citation type="submission" date="2025-08" db="UniProtKB">
        <authorList>
            <consortium name="RefSeq"/>
        </authorList>
    </citation>
    <scope>IDENTIFICATION</scope>
    <source>
        <strain evidence="2">Aabys</strain>
        <tissue evidence="2">Whole body</tissue>
    </source>
</reference>
<gene>
    <name evidence="2" type="primary">LOC131803192</name>
</gene>
<dbReference type="RefSeq" id="XP_058980266.1">
    <property type="nucleotide sequence ID" value="XM_059124283.1"/>
</dbReference>
<dbReference type="InterPro" id="IPR004019">
    <property type="entry name" value="YLP_motif"/>
</dbReference>
<dbReference type="Pfam" id="PF02757">
    <property type="entry name" value="YLP"/>
    <property type="match status" value="7"/>
</dbReference>
<proteinExistence type="predicted"/>
<protein>
    <submittedName>
        <fullName evidence="2">Uncharacterized protein LOC131803192</fullName>
    </submittedName>
</protein>
<dbReference type="GeneID" id="131803192"/>
<evidence type="ECO:0000313" key="2">
    <source>
        <dbReference type="RefSeq" id="XP_058980266.1"/>
    </source>
</evidence>
<dbReference type="InterPro" id="IPR004011">
    <property type="entry name" value="Gyr_motif"/>
</dbReference>
<name>A0ABM3V3A9_MUSDO</name>
<evidence type="ECO:0000313" key="1">
    <source>
        <dbReference type="Proteomes" id="UP001652621"/>
    </source>
</evidence>
<accession>A0ABM3V3A9</accession>
<dbReference type="Pfam" id="PF02756">
    <property type="entry name" value="GYR"/>
    <property type="match status" value="1"/>
</dbReference>
<keyword evidence="1" id="KW-1185">Reference proteome</keyword>
<organism evidence="1 2">
    <name type="scientific">Musca domestica</name>
    <name type="common">House fly</name>
    <dbReference type="NCBI Taxonomy" id="7370"/>
    <lineage>
        <taxon>Eukaryota</taxon>
        <taxon>Metazoa</taxon>
        <taxon>Ecdysozoa</taxon>
        <taxon>Arthropoda</taxon>
        <taxon>Hexapoda</taxon>
        <taxon>Insecta</taxon>
        <taxon>Pterygota</taxon>
        <taxon>Neoptera</taxon>
        <taxon>Endopterygota</taxon>
        <taxon>Diptera</taxon>
        <taxon>Brachycera</taxon>
        <taxon>Muscomorpha</taxon>
        <taxon>Muscoidea</taxon>
        <taxon>Muscidae</taxon>
        <taxon>Musca</taxon>
    </lineage>
</organism>